<gene>
    <name evidence="3" type="ORF">GCM10007205_17320</name>
</gene>
<dbReference type="AlphaFoldDB" id="A0A8J2UPR2"/>
<reference evidence="3" key="1">
    <citation type="journal article" date="2014" name="Int. J. Syst. Evol. Microbiol.">
        <title>Complete genome sequence of Corynebacterium casei LMG S-19264T (=DSM 44701T), isolated from a smear-ripened cheese.</title>
        <authorList>
            <consortium name="US DOE Joint Genome Institute (JGI-PGF)"/>
            <person name="Walter F."/>
            <person name="Albersmeier A."/>
            <person name="Kalinowski J."/>
            <person name="Ruckert C."/>
        </authorList>
    </citation>
    <scope>NUCLEOTIDE SEQUENCE</scope>
    <source>
        <strain evidence="3">CCM 7086</strain>
    </source>
</reference>
<feature type="domain" description="Barstar (barnase inhibitor)" evidence="2">
    <location>
        <begin position="3"/>
        <end position="107"/>
    </location>
</feature>
<dbReference type="Gene3D" id="3.30.370.10">
    <property type="entry name" value="Barstar-like"/>
    <property type="match status" value="1"/>
</dbReference>
<organism evidence="3 4">
    <name type="scientific">Oxalicibacterium flavum</name>
    <dbReference type="NCBI Taxonomy" id="179467"/>
    <lineage>
        <taxon>Bacteria</taxon>
        <taxon>Pseudomonadati</taxon>
        <taxon>Pseudomonadota</taxon>
        <taxon>Betaproteobacteria</taxon>
        <taxon>Burkholderiales</taxon>
        <taxon>Oxalobacteraceae</taxon>
        <taxon>Oxalicibacterium</taxon>
    </lineage>
</organism>
<dbReference type="InterPro" id="IPR035905">
    <property type="entry name" value="Barstar-like_sf"/>
</dbReference>
<keyword evidence="4" id="KW-1185">Reference proteome</keyword>
<evidence type="ECO:0000313" key="4">
    <source>
        <dbReference type="Proteomes" id="UP000620266"/>
    </source>
</evidence>
<name>A0A8J2UPR2_9BURK</name>
<protein>
    <submittedName>
        <fullName evidence="3">Barnase inhibitor</fullName>
    </submittedName>
</protein>
<dbReference type="Pfam" id="PF01337">
    <property type="entry name" value="Barstar"/>
    <property type="match status" value="1"/>
</dbReference>
<sequence length="110" mass="12264">MTMTEVRLDGAAIGDWPAFHAACRDAFGFPEFYGNNMNAWVDCLSYLRDDDGMTRFRLKQNEVLRIVVANAAALRATAPEILDDLQFCIAAINDRYADYGEKPALALELA</sequence>
<evidence type="ECO:0000313" key="3">
    <source>
        <dbReference type="EMBL" id="GGC08737.1"/>
    </source>
</evidence>
<dbReference type="EMBL" id="BMCG01000003">
    <property type="protein sequence ID" value="GGC08737.1"/>
    <property type="molecule type" value="Genomic_DNA"/>
</dbReference>
<dbReference type="InterPro" id="IPR000468">
    <property type="entry name" value="Barstar"/>
</dbReference>
<dbReference type="Proteomes" id="UP000620266">
    <property type="component" value="Unassembled WGS sequence"/>
</dbReference>
<dbReference type="SUPFAM" id="SSF52038">
    <property type="entry name" value="Barstar-related"/>
    <property type="match status" value="1"/>
</dbReference>
<accession>A0A8J2UPR2</accession>
<comment type="caution">
    <text evidence="3">The sequence shown here is derived from an EMBL/GenBank/DDBJ whole genome shotgun (WGS) entry which is preliminary data.</text>
</comment>
<evidence type="ECO:0000256" key="1">
    <source>
        <dbReference type="ARBA" id="ARBA00006845"/>
    </source>
</evidence>
<comment type="similarity">
    <text evidence="1">Belongs to the barstar family.</text>
</comment>
<reference evidence="3" key="2">
    <citation type="submission" date="2020-09" db="EMBL/GenBank/DDBJ databases">
        <authorList>
            <person name="Sun Q."/>
            <person name="Sedlacek I."/>
        </authorList>
    </citation>
    <scope>NUCLEOTIDE SEQUENCE</scope>
    <source>
        <strain evidence="3">CCM 7086</strain>
    </source>
</reference>
<evidence type="ECO:0000259" key="2">
    <source>
        <dbReference type="Pfam" id="PF01337"/>
    </source>
</evidence>
<proteinExistence type="inferred from homology"/>